<dbReference type="Proteomes" id="UP000005222">
    <property type="component" value="Chromosome I"/>
</dbReference>
<evidence type="ECO:0000313" key="3">
    <source>
        <dbReference type="Proteomes" id="UP000005222"/>
    </source>
</evidence>
<dbReference type="AlphaFoldDB" id="G8YDS9"/>
<name>G8YDS9_PICSO</name>
<protein>
    <submittedName>
        <fullName evidence="2">Piso0_001226 protein</fullName>
    </submittedName>
</protein>
<dbReference type="EMBL" id="FO082051">
    <property type="protein sequence ID" value="CCE81328.1"/>
    <property type="molecule type" value="Genomic_DNA"/>
</dbReference>
<feature type="region of interest" description="Disordered" evidence="1">
    <location>
        <begin position="1"/>
        <end position="23"/>
    </location>
</feature>
<dbReference type="HOGENOM" id="CLU_1124895_0_0_1"/>
<accession>G8YDS9</accession>
<proteinExistence type="predicted"/>
<reference evidence="2 3" key="1">
    <citation type="journal article" date="2012" name="G3 (Bethesda)">
        <title>Pichia sorbitophila, an interspecies yeast hybrid reveals early steps of genome resolution following polyploidization.</title>
        <authorList>
            <person name="Leh Louis V."/>
            <person name="Despons L."/>
            <person name="Friedrich A."/>
            <person name="Martin T."/>
            <person name="Durrens P."/>
            <person name="Casaregola S."/>
            <person name="Neuveglise C."/>
            <person name="Fairhead C."/>
            <person name="Marck C."/>
            <person name="Cruz J.A."/>
            <person name="Straub M.L."/>
            <person name="Kugler V."/>
            <person name="Sacerdot C."/>
            <person name="Uzunov Z."/>
            <person name="Thierry A."/>
            <person name="Weiss S."/>
            <person name="Bleykasten C."/>
            <person name="De Montigny J."/>
            <person name="Jacques N."/>
            <person name="Jung P."/>
            <person name="Lemaire M."/>
            <person name="Mallet S."/>
            <person name="Morel G."/>
            <person name="Richard G.F."/>
            <person name="Sarkar A."/>
            <person name="Savel G."/>
            <person name="Schacherer J."/>
            <person name="Seret M.L."/>
            <person name="Talla E."/>
            <person name="Samson G."/>
            <person name="Jubin C."/>
            <person name="Poulain J."/>
            <person name="Vacherie B."/>
            <person name="Barbe V."/>
            <person name="Pelletier E."/>
            <person name="Sherman D.J."/>
            <person name="Westhof E."/>
            <person name="Weissenbach J."/>
            <person name="Baret P.V."/>
            <person name="Wincker P."/>
            <person name="Gaillardin C."/>
            <person name="Dujon B."/>
            <person name="Souciet J.L."/>
        </authorList>
    </citation>
    <scope>NUCLEOTIDE SEQUENCE [LARGE SCALE GENOMIC DNA]</scope>
    <source>
        <strain evidence="3">ATCC MYA-4447 / BCRC 22081 / CBS 7064 / NBRC 10061 / NRRL Y-12695</strain>
    </source>
</reference>
<sequence length="247" mass="28183">MNVTSSRPRRYSSDSSQWKAKTKGGHKHIKVNSQQHGIYNTSQQVLRLGYKKTPLFKFKKANSIRNPYRLERSQLNGEVIDPDNILDKIMKDYDAIRLFYLSVYDELEAKYINVPQVQDISTTDHLSESALLTSSGFKMKDESLYGKIPTNDYHFAFHSRPDAFNYSNKLPVTQSSLIKTENSSGYAESPSTGISSPIYVNDKAIPSDSDHDFNNFLDCVFSESFKAMTPTEKSSCNCMCHLNHTRY</sequence>
<organism evidence="2 3">
    <name type="scientific">Pichia sorbitophila (strain ATCC MYA-4447 / BCRC 22081 / CBS 7064 / NBRC 10061 / NRRL Y-12695)</name>
    <name type="common">Hybrid yeast</name>
    <dbReference type="NCBI Taxonomy" id="559304"/>
    <lineage>
        <taxon>Eukaryota</taxon>
        <taxon>Fungi</taxon>
        <taxon>Dikarya</taxon>
        <taxon>Ascomycota</taxon>
        <taxon>Saccharomycotina</taxon>
        <taxon>Pichiomycetes</taxon>
        <taxon>Debaryomycetaceae</taxon>
        <taxon>Millerozyma</taxon>
    </lineage>
</organism>
<evidence type="ECO:0000313" key="2">
    <source>
        <dbReference type="EMBL" id="CCE81328.1"/>
    </source>
</evidence>
<keyword evidence="3" id="KW-1185">Reference proteome</keyword>
<gene>
    <name evidence="2" type="primary">Piso0_001226</name>
    <name evidence="2" type="ORF">GNLVRS01_PISO0I00272g</name>
</gene>
<dbReference type="InParanoid" id="G8YDS9"/>
<evidence type="ECO:0000256" key="1">
    <source>
        <dbReference type="SAM" id="MobiDB-lite"/>
    </source>
</evidence>